<name>A0AAW9SAT5_9BACT</name>
<dbReference type="RefSeq" id="WP_346822839.1">
    <property type="nucleotide sequence ID" value="NZ_JBDKWZ010000011.1"/>
</dbReference>
<sequence>MDSKQLHRKFYNKFDLAKWFNEKNELVDENEVEYQYCGTKEDFRKEFVYQEIEKYYSDDKIYLIITSGNSSLVSKSEIVDRIEKFIGKKEIGVMDKSFTKLVFFNSYGTYKKGVVIDYPKSRTRKDRIPLKVAFHANMYDASTQRVAKAVQEPLEQLGKKLSNDYAGNMEHLWIDLELVESYLVNRKPYLFRFQKKVNIASSVGGKDYYYNVGHFSVAPDFDKLKVFPDDLVCDYILTLMYQSTQVLIDNQKKLDNFDTIKFRSDFVKSCNEMGYLLI</sequence>
<protein>
    <submittedName>
        <fullName evidence="1">Uncharacterized protein</fullName>
    </submittedName>
</protein>
<evidence type="ECO:0000313" key="1">
    <source>
        <dbReference type="EMBL" id="MEN7550066.1"/>
    </source>
</evidence>
<comment type="caution">
    <text evidence="1">The sequence shown here is derived from an EMBL/GenBank/DDBJ whole genome shotgun (WGS) entry which is preliminary data.</text>
</comment>
<proteinExistence type="predicted"/>
<evidence type="ECO:0000313" key="2">
    <source>
        <dbReference type="Proteomes" id="UP001403385"/>
    </source>
</evidence>
<dbReference type="Proteomes" id="UP001403385">
    <property type="component" value="Unassembled WGS sequence"/>
</dbReference>
<dbReference type="EMBL" id="JBDKWZ010000011">
    <property type="protein sequence ID" value="MEN7550066.1"/>
    <property type="molecule type" value="Genomic_DNA"/>
</dbReference>
<dbReference type="AlphaFoldDB" id="A0AAW9SAT5"/>
<keyword evidence="2" id="KW-1185">Reference proteome</keyword>
<organism evidence="1 2">
    <name type="scientific">Rapidithrix thailandica</name>
    <dbReference type="NCBI Taxonomy" id="413964"/>
    <lineage>
        <taxon>Bacteria</taxon>
        <taxon>Pseudomonadati</taxon>
        <taxon>Bacteroidota</taxon>
        <taxon>Cytophagia</taxon>
        <taxon>Cytophagales</taxon>
        <taxon>Flammeovirgaceae</taxon>
        <taxon>Rapidithrix</taxon>
    </lineage>
</organism>
<gene>
    <name evidence="1" type="ORF">AAG747_19240</name>
</gene>
<reference evidence="1 2" key="1">
    <citation type="submission" date="2024-04" db="EMBL/GenBank/DDBJ databases">
        <title>Novel genus in family Flammeovirgaceae.</title>
        <authorList>
            <person name="Nguyen T.H."/>
            <person name="Vuong T.Q."/>
            <person name="Le H."/>
            <person name="Kim S.-G."/>
        </authorList>
    </citation>
    <scope>NUCLEOTIDE SEQUENCE [LARGE SCALE GENOMIC DNA]</scope>
    <source>
        <strain evidence="1 2">JCM 23209</strain>
    </source>
</reference>
<accession>A0AAW9SAT5</accession>